<gene>
    <name evidence="2" type="ORF">FHU37_002629</name>
</gene>
<reference evidence="2 3" key="1">
    <citation type="submission" date="2020-07" db="EMBL/GenBank/DDBJ databases">
        <title>Sequencing the genomes of 1000 actinobacteria strains.</title>
        <authorList>
            <person name="Klenk H.-P."/>
        </authorList>
    </citation>
    <scope>NUCLEOTIDE SEQUENCE [LARGE SCALE GENOMIC DNA]</scope>
    <source>
        <strain evidence="2 3">DSM 42178</strain>
    </source>
</reference>
<dbReference type="InterPro" id="IPR011043">
    <property type="entry name" value="Gal_Oxase/kelch_b-propeller"/>
</dbReference>
<accession>A0A852ZTE7</accession>
<dbReference type="AlphaFoldDB" id="A0A852ZTE7"/>
<evidence type="ECO:0000256" key="1">
    <source>
        <dbReference type="SAM" id="SignalP"/>
    </source>
</evidence>
<dbReference type="EMBL" id="JACBZD010000001">
    <property type="protein sequence ID" value="NYI05686.1"/>
    <property type="molecule type" value="Genomic_DNA"/>
</dbReference>
<dbReference type="InterPro" id="IPR015943">
    <property type="entry name" value="WD40/YVTN_repeat-like_dom_sf"/>
</dbReference>
<evidence type="ECO:0000313" key="3">
    <source>
        <dbReference type="Proteomes" id="UP000567795"/>
    </source>
</evidence>
<protein>
    <submittedName>
        <fullName evidence="2">Uncharacterized protein</fullName>
    </submittedName>
</protein>
<feature type="signal peptide" evidence="1">
    <location>
        <begin position="1"/>
        <end position="29"/>
    </location>
</feature>
<feature type="chain" id="PRO_5039525042" evidence="1">
    <location>
        <begin position="30"/>
        <end position="379"/>
    </location>
</feature>
<keyword evidence="1" id="KW-0732">Signal</keyword>
<evidence type="ECO:0000313" key="2">
    <source>
        <dbReference type="EMBL" id="NYI05686.1"/>
    </source>
</evidence>
<keyword evidence="3" id="KW-1185">Reference proteome</keyword>
<proteinExistence type="predicted"/>
<dbReference type="Gene3D" id="2.130.10.10">
    <property type="entry name" value="YVTN repeat-like/Quinoprotein amine dehydrogenase"/>
    <property type="match status" value="1"/>
</dbReference>
<dbReference type="SUPFAM" id="SSF50965">
    <property type="entry name" value="Galactose oxidase, central domain"/>
    <property type="match status" value="1"/>
</dbReference>
<organism evidence="2 3">
    <name type="scientific">Allostreptomyces psammosilenae</name>
    <dbReference type="NCBI Taxonomy" id="1892865"/>
    <lineage>
        <taxon>Bacteria</taxon>
        <taxon>Bacillati</taxon>
        <taxon>Actinomycetota</taxon>
        <taxon>Actinomycetes</taxon>
        <taxon>Kitasatosporales</taxon>
        <taxon>Streptomycetaceae</taxon>
        <taxon>Allostreptomyces</taxon>
    </lineage>
</organism>
<dbReference type="RefSeq" id="WP_179814382.1">
    <property type="nucleotide sequence ID" value="NZ_JACBZD010000001.1"/>
</dbReference>
<sequence length="379" mass="40595">MSHHRTRRTTAGRLALTLAVGLVTVATSAAPAFAEAARWRSVIPPLSNTILGDVDSAGGATWAVGGALNDVRAGEGPYDPVALRWTGNAWEATEQPVEYARLYDLDVLAPDDVWAVGTAHPVEGSEYGSRALVQHWDGTRWEVVDVPLPEHAFSSLDTVAATEDGTVWVTGTFSPGDGTFNSVVLTRTEEGAWESAPGADALGYAAAVLPLADDSLYAVGDGVKHFDGEQWSEQELPAHLDGALFDGIAARGEDDVWAVGHLRDEELWRRPVVVHFDGERWREVPTPAETGQLFDVTIDGNGRPVAVGETQDSVADPDGDYILTLGRDGRFHPAEEPAGAGWLYGATTDERGRVWVVGRQSSLAVTPEDYFPAFTAVRG</sequence>
<name>A0A852ZTE7_9ACTN</name>
<comment type="caution">
    <text evidence="2">The sequence shown here is derived from an EMBL/GenBank/DDBJ whole genome shotgun (WGS) entry which is preliminary data.</text>
</comment>
<dbReference type="Proteomes" id="UP000567795">
    <property type="component" value="Unassembled WGS sequence"/>
</dbReference>